<dbReference type="GO" id="GO:0008703">
    <property type="term" value="F:5-amino-6-(5-phosphoribosylamino)uracil reductase activity"/>
    <property type="evidence" value="ECO:0007669"/>
    <property type="project" value="InterPro"/>
</dbReference>
<dbReference type="PANTHER" id="PTHR38011:SF11">
    <property type="entry name" value="2,5-DIAMINO-6-RIBOSYLAMINO-4(3H)-PYRIMIDINONE 5'-PHOSPHATE REDUCTASE"/>
    <property type="match status" value="1"/>
</dbReference>
<proteinExistence type="predicted"/>
<dbReference type="AlphaFoldDB" id="A0A444WEZ2"/>
<organism evidence="2 3">
    <name type="scientific">Flavobacterium beibuense</name>
    <dbReference type="NCBI Taxonomy" id="657326"/>
    <lineage>
        <taxon>Bacteria</taxon>
        <taxon>Pseudomonadati</taxon>
        <taxon>Bacteroidota</taxon>
        <taxon>Flavobacteriia</taxon>
        <taxon>Flavobacteriales</taxon>
        <taxon>Flavobacteriaceae</taxon>
        <taxon>Flavobacterium</taxon>
    </lineage>
</organism>
<dbReference type="InterPro" id="IPR002734">
    <property type="entry name" value="RibDG_C"/>
</dbReference>
<gene>
    <name evidence="2" type="ORF">NU09_1028</name>
</gene>
<dbReference type="EMBL" id="JUIW01000003">
    <property type="protein sequence ID" value="RYJ44418.1"/>
    <property type="molecule type" value="Genomic_DNA"/>
</dbReference>
<dbReference type="Proteomes" id="UP000289775">
    <property type="component" value="Unassembled WGS sequence"/>
</dbReference>
<evidence type="ECO:0000259" key="1">
    <source>
        <dbReference type="Pfam" id="PF01872"/>
    </source>
</evidence>
<keyword evidence="3" id="KW-1185">Reference proteome</keyword>
<dbReference type="SUPFAM" id="SSF53597">
    <property type="entry name" value="Dihydrofolate reductase-like"/>
    <property type="match status" value="1"/>
</dbReference>
<reference evidence="2 3" key="1">
    <citation type="submission" date="2014-12" db="EMBL/GenBank/DDBJ databases">
        <title>Genome sequence of Flavobacterium beibuense RSKm HC5.</title>
        <authorList>
            <person name="Kim J.F."/>
            <person name="Song J.Y."/>
            <person name="Kwak M.-J."/>
            <person name="Lee S.-W."/>
        </authorList>
    </citation>
    <scope>NUCLEOTIDE SEQUENCE [LARGE SCALE GENOMIC DNA]</scope>
    <source>
        <strain evidence="2 3">RSKm HC5</strain>
    </source>
</reference>
<dbReference type="InterPro" id="IPR050765">
    <property type="entry name" value="Riboflavin_Biosynth_HTPR"/>
</dbReference>
<dbReference type="PANTHER" id="PTHR38011">
    <property type="entry name" value="DIHYDROFOLATE REDUCTASE FAMILY PROTEIN (AFU_ORTHOLOGUE AFUA_8G06820)"/>
    <property type="match status" value="1"/>
</dbReference>
<evidence type="ECO:0000313" key="3">
    <source>
        <dbReference type="Proteomes" id="UP000289775"/>
    </source>
</evidence>
<feature type="domain" description="Bacterial bifunctional deaminase-reductase C-terminal" evidence="1">
    <location>
        <begin position="4"/>
        <end position="176"/>
    </location>
</feature>
<protein>
    <submittedName>
        <fullName evidence="2">Bifunctional deaminase-reductase domain protein</fullName>
    </submittedName>
</protein>
<dbReference type="Pfam" id="PF01872">
    <property type="entry name" value="RibD_C"/>
    <property type="match status" value="1"/>
</dbReference>
<sequence length="183" mass="21079">MNITEDGFLSGPNCELDWHFNTWTTEMAECLAEELKKADSIIFGRITYNAMAAYWSVKGIDLTGPVEDRAFAEMLNTYTKIVFSDTLKYAVWNNTITVKEDPEQYIKKMKKEVGNPVMIYGSAKLVGYLIEKNLIDEFHLWVHPVKLIKGKPLFGAPVLSFLELEKTRQFRNGVVLHYYKLKV</sequence>
<name>A0A444WEZ2_9FLAO</name>
<dbReference type="OrthoDB" id="195113at2"/>
<evidence type="ECO:0000313" key="2">
    <source>
        <dbReference type="EMBL" id="RYJ44418.1"/>
    </source>
</evidence>
<comment type="caution">
    <text evidence="2">The sequence shown here is derived from an EMBL/GenBank/DDBJ whole genome shotgun (WGS) entry which is preliminary data.</text>
</comment>
<dbReference type="InterPro" id="IPR024072">
    <property type="entry name" value="DHFR-like_dom_sf"/>
</dbReference>
<dbReference type="Gene3D" id="3.40.430.10">
    <property type="entry name" value="Dihydrofolate Reductase, subunit A"/>
    <property type="match status" value="1"/>
</dbReference>
<accession>A0A444WEZ2</accession>
<dbReference type="GO" id="GO:0009231">
    <property type="term" value="P:riboflavin biosynthetic process"/>
    <property type="evidence" value="ECO:0007669"/>
    <property type="project" value="InterPro"/>
</dbReference>